<reference evidence="2 3" key="1">
    <citation type="submission" date="2016-03" db="EMBL/GenBank/DDBJ databases">
        <authorList>
            <person name="Ploux O."/>
        </authorList>
    </citation>
    <scope>NUCLEOTIDE SEQUENCE [LARGE SCALE GENOMIC DNA]</scope>
    <source>
        <strain evidence="2 3">URUG2</strain>
    </source>
</reference>
<sequence length="242" mass="25888">MTKPEPVSEADIWLAKMNVGLSRSERVLQSWMRPAQSLDNGTSSSQIAKGDDNSDEDFTAMAGSGGIGTVASADDAVPGRKKLSDGNQKLLEHLLGKRAAAAKMKEKKPHTSANGQSGSKPMPVESKSRTTMPADDSEDDEEMGRASTLSSRGMGGRKVRDTKRPAYTTAGGEEDNIVDPDVEPSDPREDLATVAELVTQEKHDAQAVKRPAKRKATSYMDEMLAKKKSRGKKKSGGKGNDA</sequence>
<evidence type="ECO:0000256" key="1">
    <source>
        <dbReference type="SAM" id="MobiDB-lite"/>
    </source>
</evidence>
<dbReference type="AlphaFoldDB" id="A0A2D3V4R3"/>
<keyword evidence="3" id="KW-1185">Reference proteome</keyword>
<proteinExistence type="predicted"/>
<dbReference type="Pfam" id="PF11595">
    <property type="entry name" value="DUF3245"/>
    <property type="match status" value="1"/>
</dbReference>
<organism evidence="2 3">
    <name type="scientific">Ramularia collo-cygni</name>
    <dbReference type="NCBI Taxonomy" id="112498"/>
    <lineage>
        <taxon>Eukaryota</taxon>
        <taxon>Fungi</taxon>
        <taxon>Dikarya</taxon>
        <taxon>Ascomycota</taxon>
        <taxon>Pezizomycotina</taxon>
        <taxon>Dothideomycetes</taxon>
        <taxon>Dothideomycetidae</taxon>
        <taxon>Mycosphaerellales</taxon>
        <taxon>Mycosphaerellaceae</taxon>
        <taxon>Ramularia</taxon>
    </lineage>
</organism>
<feature type="compositionally biased region" description="Acidic residues" evidence="1">
    <location>
        <begin position="172"/>
        <end position="184"/>
    </location>
</feature>
<name>A0A2D3V4R3_9PEZI</name>
<dbReference type="RefSeq" id="XP_023623372.1">
    <property type="nucleotide sequence ID" value="XM_023767604.1"/>
</dbReference>
<dbReference type="OrthoDB" id="3438340at2759"/>
<protein>
    <submittedName>
        <fullName evidence="2">Uncharacterized protein</fullName>
    </submittedName>
</protein>
<dbReference type="Proteomes" id="UP000225277">
    <property type="component" value="Unassembled WGS sequence"/>
</dbReference>
<dbReference type="EMBL" id="FJUY01000002">
    <property type="protein sequence ID" value="CZT16479.1"/>
    <property type="molecule type" value="Genomic_DNA"/>
</dbReference>
<feature type="compositionally biased region" description="Basic residues" evidence="1">
    <location>
        <begin position="226"/>
        <end position="236"/>
    </location>
</feature>
<dbReference type="InterPro" id="IPR021641">
    <property type="entry name" value="DUF3245"/>
</dbReference>
<evidence type="ECO:0000313" key="3">
    <source>
        <dbReference type="Proteomes" id="UP000225277"/>
    </source>
</evidence>
<feature type="compositionally biased region" description="Polar residues" evidence="1">
    <location>
        <begin position="37"/>
        <end position="47"/>
    </location>
</feature>
<feature type="region of interest" description="Disordered" evidence="1">
    <location>
        <begin position="32"/>
        <end position="242"/>
    </location>
</feature>
<dbReference type="GeneID" id="35597542"/>
<gene>
    <name evidence="2" type="ORF">RCC_02322</name>
</gene>
<evidence type="ECO:0000313" key="2">
    <source>
        <dbReference type="EMBL" id="CZT16479.1"/>
    </source>
</evidence>
<accession>A0A2D3V4R3</accession>